<evidence type="ECO:0000313" key="12">
    <source>
        <dbReference type="EMBL" id="OGM92714.1"/>
    </source>
</evidence>
<feature type="binding site" evidence="8">
    <location>
        <position position="274"/>
    </location>
    <ligand>
        <name>L-serine</name>
        <dbReference type="ChEBI" id="CHEBI:33384"/>
    </ligand>
</feature>
<dbReference type="CDD" id="cd00770">
    <property type="entry name" value="SerRS_core"/>
    <property type="match status" value="1"/>
</dbReference>
<dbReference type="GO" id="GO:0005737">
    <property type="term" value="C:cytoplasm"/>
    <property type="evidence" value="ECO:0007669"/>
    <property type="project" value="UniProtKB-UniRule"/>
</dbReference>
<dbReference type="AlphaFoldDB" id="A0A1F8DVW6"/>
<evidence type="ECO:0000256" key="3">
    <source>
        <dbReference type="ARBA" id="ARBA00022741"/>
    </source>
</evidence>
<name>A0A1F8DVW6_9BACT</name>
<evidence type="ECO:0000256" key="1">
    <source>
        <dbReference type="ARBA" id="ARBA00012840"/>
    </source>
</evidence>
<dbReference type="PIRSF" id="PIRSF001529">
    <property type="entry name" value="Ser-tRNA-synth_IIa"/>
    <property type="match status" value="1"/>
</dbReference>
<reference evidence="12 13" key="1">
    <citation type="journal article" date="2016" name="Nat. Commun.">
        <title>Thousands of microbial genomes shed light on interconnected biogeochemical processes in an aquifer system.</title>
        <authorList>
            <person name="Anantharaman K."/>
            <person name="Brown C.T."/>
            <person name="Hug L.A."/>
            <person name="Sharon I."/>
            <person name="Castelle C.J."/>
            <person name="Probst A.J."/>
            <person name="Thomas B.C."/>
            <person name="Singh A."/>
            <person name="Wilkins M.J."/>
            <person name="Karaoz U."/>
            <person name="Brodie E.L."/>
            <person name="Williams K.H."/>
            <person name="Hubbard S.S."/>
            <person name="Banfield J.F."/>
        </authorList>
    </citation>
    <scope>NUCLEOTIDE SEQUENCE [LARGE SCALE GENOMIC DNA]</scope>
</reference>
<sequence>MVDIKYIRDNAEAVKGAIKNKHVDLNLDELLEVDKVRVDLQQKVERLSALKNELNERMKTASADERGVIIEEGKKVKEDLFVAEPAYREAKQKFDELMVRVPTVPSSDTPLGASDADNVEVYRWGEPKKFDFEPKDHVQLAQELDIIDFEKGAKVSGYRGYYLKNEGTQLVMALMMYAVNKMAQKGYTAMIPPTLVKGFSLFGSGYFKGMDYDPEVDEIYQIATTDKDAEGAAAKDKKFLVGTAEPSLLAYYSDEVLKEEQLPIRLAGYSQCYRSEIGSYGKDTKGMYRVHEFMKVEQVVIAKADVEEANKLQQEMMDISREMHEELGLPYRQIQICAGDMSAGKFRAFDIEAWMPGLNRWGETGSASNFVDWQARRLNVKYVDANGERKYVYMLNNTALPSPRSFIAVLENYQQADGSVLIPEVLQKYTGFAKIERRK</sequence>
<dbReference type="PANTHER" id="PTHR11778">
    <property type="entry name" value="SERYL-TRNA SYNTHETASE"/>
    <property type="match status" value="1"/>
</dbReference>
<evidence type="ECO:0000256" key="2">
    <source>
        <dbReference type="ARBA" id="ARBA00022598"/>
    </source>
</evidence>
<feature type="site" description="Important for serine binding" evidence="8">
    <location>
        <position position="398"/>
    </location>
</feature>
<organism evidence="12 13">
    <name type="scientific">Candidatus Wolfebacteria bacterium RIFOXYB1_FULL_54_12</name>
    <dbReference type="NCBI Taxonomy" id="1802559"/>
    <lineage>
        <taxon>Bacteria</taxon>
        <taxon>Candidatus Wolfeibacteriota</taxon>
    </lineage>
</organism>
<dbReference type="Gene3D" id="1.10.287.40">
    <property type="entry name" value="Serine-tRNA synthetase, tRNA binding domain"/>
    <property type="match status" value="1"/>
</dbReference>
<keyword evidence="3" id="KW-0547">Nucleotide-binding</keyword>
<dbReference type="PRINTS" id="PR00981">
    <property type="entry name" value="TRNASYNTHSER"/>
</dbReference>
<evidence type="ECO:0000256" key="10">
    <source>
        <dbReference type="SAM" id="Coils"/>
    </source>
</evidence>
<dbReference type="InterPro" id="IPR042103">
    <property type="entry name" value="SerRS_1_N_sf"/>
</dbReference>
<dbReference type="STRING" id="1802559.A2372_00770"/>
<dbReference type="GO" id="GO:0005524">
    <property type="term" value="F:ATP binding"/>
    <property type="evidence" value="ECO:0007669"/>
    <property type="project" value="UniProtKB-KW"/>
</dbReference>
<evidence type="ECO:0000256" key="7">
    <source>
        <dbReference type="NCBIfam" id="TIGR00414"/>
    </source>
</evidence>
<dbReference type="InterPro" id="IPR045864">
    <property type="entry name" value="aa-tRNA-synth_II/BPL/LPL"/>
</dbReference>
<evidence type="ECO:0000256" key="4">
    <source>
        <dbReference type="ARBA" id="ARBA00022840"/>
    </source>
</evidence>
<dbReference type="InterPro" id="IPR015866">
    <property type="entry name" value="Ser-tRNA-synth_1_N"/>
</dbReference>
<dbReference type="SUPFAM" id="SSF46589">
    <property type="entry name" value="tRNA-binding arm"/>
    <property type="match status" value="1"/>
</dbReference>
<accession>A0A1F8DVW6</accession>
<evidence type="ECO:0000259" key="11">
    <source>
        <dbReference type="PROSITE" id="PS50862"/>
    </source>
</evidence>
<dbReference type="SUPFAM" id="SSF55681">
    <property type="entry name" value="Class II aaRS and biotin synthetases"/>
    <property type="match status" value="1"/>
</dbReference>
<protein>
    <recommendedName>
        <fullName evidence="1 7">Serine--tRNA ligase</fullName>
        <ecNumber evidence="1 7">6.1.1.11</ecNumber>
    </recommendedName>
</protein>
<dbReference type="GO" id="GO:0004828">
    <property type="term" value="F:serine-tRNA ligase activity"/>
    <property type="evidence" value="ECO:0007669"/>
    <property type="project" value="UniProtKB-UniRule"/>
</dbReference>
<feature type="binding site" evidence="9">
    <location>
        <begin position="274"/>
        <end position="276"/>
    </location>
    <ligand>
        <name>ATP</name>
        <dbReference type="ChEBI" id="CHEBI:30616"/>
    </ligand>
</feature>
<keyword evidence="10" id="KW-0175">Coiled coil</keyword>
<evidence type="ECO:0000256" key="8">
    <source>
        <dbReference type="PIRSR" id="PIRSR001529-1"/>
    </source>
</evidence>
<proteinExistence type="predicted"/>
<feature type="coiled-coil region" evidence="10">
    <location>
        <begin position="33"/>
        <end position="64"/>
    </location>
</feature>
<dbReference type="InterPro" id="IPR002314">
    <property type="entry name" value="aa-tRNA-synt_IIb"/>
</dbReference>
<feature type="binding site" evidence="8">
    <location>
        <position position="297"/>
    </location>
    <ligand>
        <name>L-serine</name>
        <dbReference type="ChEBI" id="CHEBI:33384"/>
    </ligand>
</feature>
<keyword evidence="2 12" id="KW-0436">Ligase</keyword>
<feature type="binding site" evidence="8">
    <location>
        <position position="243"/>
    </location>
    <ligand>
        <name>L-serine</name>
        <dbReference type="ChEBI" id="CHEBI:33384"/>
    </ligand>
</feature>
<dbReference type="InterPro" id="IPR002317">
    <property type="entry name" value="Ser-tRNA-ligase_type_1"/>
</dbReference>
<feature type="binding site" evidence="9">
    <location>
        <begin position="363"/>
        <end position="366"/>
    </location>
    <ligand>
        <name>ATP</name>
        <dbReference type="ChEBI" id="CHEBI:30616"/>
    </ligand>
</feature>
<feature type="domain" description="Aminoacyl-transfer RNA synthetases class-II family profile" evidence="11">
    <location>
        <begin position="136"/>
        <end position="423"/>
    </location>
</feature>
<keyword evidence="6" id="KW-0030">Aminoacyl-tRNA synthetase</keyword>
<comment type="caution">
    <text evidence="12">The sequence shown here is derived from an EMBL/GenBank/DDBJ whole genome shotgun (WGS) entry which is preliminary data.</text>
</comment>
<dbReference type="Gene3D" id="3.30.930.10">
    <property type="entry name" value="Bira Bifunctional Protein, Domain 2"/>
    <property type="match status" value="1"/>
</dbReference>
<keyword evidence="5" id="KW-0648">Protein biosynthesis</keyword>
<feature type="binding site" evidence="9">
    <location>
        <begin position="290"/>
        <end position="293"/>
    </location>
    <ligand>
        <name>ATP</name>
        <dbReference type="ChEBI" id="CHEBI:30616"/>
    </ligand>
</feature>
<keyword evidence="4 9" id="KW-0067">ATP-binding</keyword>
<dbReference type="Proteomes" id="UP000176422">
    <property type="component" value="Unassembled WGS sequence"/>
</dbReference>
<evidence type="ECO:0000256" key="5">
    <source>
        <dbReference type="ARBA" id="ARBA00022917"/>
    </source>
</evidence>
<dbReference type="PROSITE" id="PS50862">
    <property type="entry name" value="AA_TRNA_LIGASE_II"/>
    <property type="match status" value="1"/>
</dbReference>
<evidence type="ECO:0000256" key="6">
    <source>
        <dbReference type="ARBA" id="ARBA00023146"/>
    </source>
</evidence>
<feature type="binding site" evidence="8">
    <location>
        <position position="396"/>
    </location>
    <ligand>
        <name>L-serine</name>
        <dbReference type="ChEBI" id="CHEBI:33384"/>
    </ligand>
</feature>
<dbReference type="Pfam" id="PF00587">
    <property type="entry name" value="tRNA-synt_2b"/>
    <property type="match status" value="1"/>
</dbReference>
<evidence type="ECO:0000256" key="9">
    <source>
        <dbReference type="PIRSR" id="PIRSR001529-2"/>
    </source>
</evidence>
<dbReference type="EC" id="6.1.1.11" evidence="1 7"/>
<dbReference type="EMBL" id="MGIT01000003">
    <property type="protein sequence ID" value="OGM92714.1"/>
    <property type="molecule type" value="Genomic_DNA"/>
</dbReference>
<evidence type="ECO:0000313" key="13">
    <source>
        <dbReference type="Proteomes" id="UP000176422"/>
    </source>
</evidence>
<gene>
    <name evidence="12" type="ORF">A2372_00770</name>
</gene>
<dbReference type="NCBIfam" id="TIGR00414">
    <property type="entry name" value="serS"/>
    <property type="match status" value="1"/>
</dbReference>
<dbReference type="InterPro" id="IPR006195">
    <property type="entry name" value="aa-tRNA-synth_II"/>
</dbReference>
<dbReference type="GO" id="GO:0006434">
    <property type="term" value="P:seryl-tRNA aminoacylation"/>
    <property type="evidence" value="ECO:0007669"/>
    <property type="project" value="UniProtKB-UniRule"/>
</dbReference>
<dbReference type="InterPro" id="IPR010978">
    <property type="entry name" value="tRNA-bd_arm"/>
</dbReference>
<dbReference type="InterPro" id="IPR033729">
    <property type="entry name" value="SerRS_core"/>
</dbReference>
<dbReference type="Pfam" id="PF02403">
    <property type="entry name" value="Seryl_tRNA_N"/>
    <property type="match status" value="1"/>
</dbReference>